<feature type="transmembrane region" description="Helical" evidence="1">
    <location>
        <begin position="44"/>
        <end position="72"/>
    </location>
</feature>
<dbReference type="EMBL" id="BONF01000041">
    <property type="protein sequence ID" value="GIF84858.1"/>
    <property type="molecule type" value="Genomic_DNA"/>
</dbReference>
<dbReference type="AlphaFoldDB" id="A0A8J3JTR6"/>
<organism evidence="2 3">
    <name type="scientific">Catellatospora bangladeshensis</name>
    <dbReference type="NCBI Taxonomy" id="310355"/>
    <lineage>
        <taxon>Bacteria</taxon>
        <taxon>Bacillati</taxon>
        <taxon>Actinomycetota</taxon>
        <taxon>Actinomycetes</taxon>
        <taxon>Micromonosporales</taxon>
        <taxon>Micromonosporaceae</taxon>
        <taxon>Catellatospora</taxon>
    </lineage>
</organism>
<accession>A0A8J3JTR6</accession>
<dbReference type="RefSeq" id="WP_203753801.1">
    <property type="nucleotide sequence ID" value="NZ_BONF01000041.1"/>
</dbReference>
<keyword evidence="1" id="KW-0472">Membrane</keyword>
<comment type="caution">
    <text evidence="2">The sequence shown here is derived from an EMBL/GenBank/DDBJ whole genome shotgun (WGS) entry which is preliminary data.</text>
</comment>
<feature type="transmembrane region" description="Helical" evidence="1">
    <location>
        <begin position="186"/>
        <end position="208"/>
    </location>
</feature>
<keyword evidence="3" id="KW-1185">Reference proteome</keyword>
<protein>
    <submittedName>
        <fullName evidence="2">Uncharacterized protein</fullName>
    </submittedName>
</protein>
<sequence>MDVRTVGGATRLQPDFTRVNELAVRTERLPRRERDGVLPFPAAMWLWVGLAALLRLVVWLAAAALCVGAVAASTVEPGVPGALVVPVTAVALAAVLGHLARRLRRRSPAGWQAAVAGEYWSWRRPPGRFEHEPVLLDPPAWLRDPLHRRLLRWVRPAGQAVPHAERVTWARRWALSRELRAAPPRLAVVTALTAVLTVGAWRAGWLAAAAPAIVPGDVHLNGRVPNPDVLPALDVAVAAAADYAWQLADLVPLLNLTEVLGWERPAALAGGGLQDALALLFRLSVLLVAAVTIVRMPGRRVDVEAKPPLLAGQVERALVEELVKARRLLGDGGRHDARLFAAACRRLRADEVPVPPPYDEWNAESLAHTLALEQSWMNDWRVPEQRSVLS</sequence>
<keyword evidence="1" id="KW-1133">Transmembrane helix</keyword>
<gene>
    <name evidence="2" type="ORF">Cba03nite_62070</name>
</gene>
<evidence type="ECO:0000313" key="2">
    <source>
        <dbReference type="EMBL" id="GIF84858.1"/>
    </source>
</evidence>
<evidence type="ECO:0000256" key="1">
    <source>
        <dbReference type="SAM" id="Phobius"/>
    </source>
</evidence>
<feature type="transmembrane region" description="Helical" evidence="1">
    <location>
        <begin position="78"/>
        <end position="99"/>
    </location>
</feature>
<name>A0A8J3JTR6_9ACTN</name>
<reference evidence="2 3" key="1">
    <citation type="submission" date="2021-01" db="EMBL/GenBank/DDBJ databases">
        <title>Whole genome shotgun sequence of Catellatospora bangladeshensis NBRC 107357.</title>
        <authorList>
            <person name="Komaki H."/>
            <person name="Tamura T."/>
        </authorList>
    </citation>
    <scope>NUCLEOTIDE SEQUENCE [LARGE SCALE GENOMIC DNA]</scope>
    <source>
        <strain evidence="2 3">NBRC 107357</strain>
    </source>
</reference>
<evidence type="ECO:0000313" key="3">
    <source>
        <dbReference type="Proteomes" id="UP000601223"/>
    </source>
</evidence>
<proteinExistence type="predicted"/>
<keyword evidence="1" id="KW-0812">Transmembrane</keyword>
<dbReference type="Proteomes" id="UP000601223">
    <property type="component" value="Unassembled WGS sequence"/>
</dbReference>